<name>A0ABM9AQR9_9BACT</name>
<dbReference type="Pfam" id="PF00403">
    <property type="entry name" value="HMA"/>
    <property type="match status" value="1"/>
</dbReference>
<feature type="domain" description="HMA" evidence="1">
    <location>
        <begin position="23"/>
        <end position="91"/>
    </location>
</feature>
<dbReference type="RefSeq" id="WP_238806368.1">
    <property type="nucleotide sequence ID" value="NZ_CAKLPY010000001.1"/>
</dbReference>
<gene>
    <name evidence="2" type="ORF">EMA8858_01953</name>
</gene>
<protein>
    <recommendedName>
        <fullName evidence="1">HMA domain-containing protein</fullName>
    </recommendedName>
</protein>
<dbReference type="Proteomes" id="UP000837932">
    <property type="component" value="Unassembled WGS sequence"/>
</dbReference>
<proteinExistence type="predicted"/>
<keyword evidence="3" id="KW-1185">Reference proteome</keyword>
<dbReference type="PROSITE" id="PS50846">
    <property type="entry name" value="HMA_2"/>
    <property type="match status" value="1"/>
</dbReference>
<dbReference type="SUPFAM" id="SSF55008">
    <property type="entry name" value="HMA, heavy metal-associated domain"/>
    <property type="match status" value="1"/>
</dbReference>
<organism evidence="2 3">
    <name type="scientific">Emticicia aquatica</name>
    <dbReference type="NCBI Taxonomy" id="1681835"/>
    <lineage>
        <taxon>Bacteria</taxon>
        <taxon>Pseudomonadati</taxon>
        <taxon>Bacteroidota</taxon>
        <taxon>Cytophagia</taxon>
        <taxon>Cytophagales</taxon>
        <taxon>Leadbetterellaceae</taxon>
        <taxon>Emticicia</taxon>
    </lineage>
</organism>
<dbReference type="InterPro" id="IPR006121">
    <property type="entry name" value="HMA_dom"/>
</dbReference>
<dbReference type="EMBL" id="CAKLPY010000001">
    <property type="protein sequence ID" value="CAH0995825.1"/>
    <property type="molecule type" value="Genomic_DNA"/>
</dbReference>
<evidence type="ECO:0000313" key="2">
    <source>
        <dbReference type="EMBL" id="CAH0995825.1"/>
    </source>
</evidence>
<evidence type="ECO:0000259" key="1">
    <source>
        <dbReference type="PROSITE" id="PS50846"/>
    </source>
</evidence>
<evidence type="ECO:0000313" key="3">
    <source>
        <dbReference type="Proteomes" id="UP000837932"/>
    </source>
</evidence>
<dbReference type="Gene3D" id="3.30.70.100">
    <property type="match status" value="1"/>
</dbReference>
<accession>A0ABM9AQR9</accession>
<reference evidence="2" key="1">
    <citation type="submission" date="2021-12" db="EMBL/GenBank/DDBJ databases">
        <authorList>
            <person name="Rodrigo-Torres L."/>
            <person name="Arahal R. D."/>
            <person name="Lucena T."/>
        </authorList>
    </citation>
    <scope>NUCLEOTIDE SEQUENCE</scope>
    <source>
        <strain evidence="2">CECT 8858</strain>
    </source>
</reference>
<comment type="caution">
    <text evidence="2">The sequence shown here is derived from an EMBL/GenBank/DDBJ whole genome shotgun (WGS) entry which is preliminary data.</text>
</comment>
<dbReference type="InterPro" id="IPR036163">
    <property type="entry name" value="HMA_dom_sf"/>
</dbReference>
<sequence>MNRQDFISTLTLSLSGVYASAFDKPAECTIHTSRVCDRCKYNLGRNIIFEKGVKDVVVDVSQKLITIKYDSSRTTSERIKKYIVSIGYDADELRADVYKREQIRDCCLMDVKICK</sequence>